<dbReference type="EMBL" id="PKJC01000001">
    <property type="protein sequence ID" value="PKZ67438.1"/>
    <property type="molecule type" value="Genomic_DNA"/>
</dbReference>
<dbReference type="AlphaFoldDB" id="A0A2I1RE73"/>
<feature type="region of interest" description="Disordered" evidence="1">
    <location>
        <begin position="162"/>
        <end position="201"/>
    </location>
</feature>
<feature type="compositionally biased region" description="Pro residues" evidence="1">
    <location>
        <begin position="185"/>
        <end position="195"/>
    </location>
</feature>
<gene>
    <name evidence="2" type="ORF">CYJ73_01835</name>
</gene>
<evidence type="ECO:0000313" key="2">
    <source>
        <dbReference type="EMBL" id="PKZ67438.1"/>
    </source>
</evidence>
<protein>
    <submittedName>
        <fullName evidence="2">Uncharacterized protein</fullName>
    </submittedName>
</protein>
<accession>A0A2I1RE73</accession>
<reference evidence="2 3" key="1">
    <citation type="submission" date="2017-12" db="EMBL/GenBank/DDBJ databases">
        <title>Phylogenetic diversity of female urinary microbiome.</title>
        <authorList>
            <person name="Thomas-White K."/>
            <person name="Wolfe A.J."/>
        </authorList>
    </citation>
    <scope>NUCLEOTIDE SEQUENCE [LARGE SCALE GENOMIC DNA]</scope>
    <source>
        <strain evidence="2 3">UMB0777</strain>
    </source>
</reference>
<dbReference type="Proteomes" id="UP000234662">
    <property type="component" value="Unassembled WGS sequence"/>
</dbReference>
<evidence type="ECO:0000313" key="3">
    <source>
        <dbReference type="Proteomes" id="UP000234662"/>
    </source>
</evidence>
<name>A0A2I1RE73_9ACTN</name>
<organism evidence="2 3">
    <name type="scientific">Gordonia terrae</name>
    <dbReference type="NCBI Taxonomy" id="2055"/>
    <lineage>
        <taxon>Bacteria</taxon>
        <taxon>Bacillati</taxon>
        <taxon>Actinomycetota</taxon>
        <taxon>Actinomycetes</taxon>
        <taxon>Mycobacteriales</taxon>
        <taxon>Gordoniaceae</taxon>
        <taxon>Gordonia</taxon>
    </lineage>
</organism>
<comment type="caution">
    <text evidence="2">The sequence shown here is derived from an EMBL/GenBank/DDBJ whole genome shotgun (WGS) entry which is preliminary data.</text>
</comment>
<proteinExistence type="predicted"/>
<sequence length="201" mass="21905">MADDVFDPLSAEGTFVRAYVESFLIANSGESMAWAFPGFLEASPQGIENEVLEVSSQAATNKLVGTSVFSALNRVDEGQLTRIVLCEFGFKSSLDYTSHGSFWRTYPRYSWTTVIEFSRSGKAPPAVQRGDARRPSADVFGDWKVADFEYLAVGDEYHPDMAGCNAKPRPAGVPPEAELRGIEPTPRPPEPPSPGWPANGL</sequence>
<evidence type="ECO:0000256" key="1">
    <source>
        <dbReference type="SAM" id="MobiDB-lite"/>
    </source>
</evidence>